<gene>
    <name evidence="11" type="primary">Ptcd1</name>
    <name evidence="11" type="ORF">GTO96_0007801</name>
</gene>
<sequence length="749" mass="85067">MEGGGPFYDHQDELQVPPDNLLLAFPGVVEVPAVHPEALRMSLVFFPPALSGMAEVLRARAPQASGHPLVVNTGPYRVAPSLSGEVSIAQKRFLDVKLGELPTWMTSCDFTPNGILSAMRRGHDRYYNKYINVKKGGIGGISMLLAGYVILSYIWEYDHITYNWLSSPEVHGRKLTSTDFDIDSHDNIGTINSNEDSFGNMSKTLSSRKVFRKTSPDLQDLQFRDTEDVKEEFEMPSKPVRRNTPYWYFLQCKKLIKDGQLPEALDMFETQMLKGEHIPPEEYNYTVLIGGCGRAGYIKKALKLYNDLKKRGLVPTDATYTALFNACAESPWKDSGLQHALKLRQELKAKNIQFNLTTYHAILKTFAVCADLKGSFDVLKIWHQMLKLEITPDIYSYNLMLRATRDCDIGDVGMASRILLAGNEEKCTKSTKRKNQWITKGQHERKNRAVIDIKMLEEQIFGIAGVEKEEHTTLQKDEHPCIKKKSEDFFQRRDTNSTNITEELSGDLVPIKNISVLTKSETDSDFQIPNLLDLRVNNKNIISLGHVVTPSDKLSLIGCMDGFLGKMKEHSVAPDIKTLTLLAEIVQSKSYAESKLLSVFKDYNLKPDVSFFNTLIRKRSRLGDLEGSKISGVTPNVYVYGALIRNAVKQLDYVFLTEILKDMKVNKVSPNEVIIRQLEFAAQYPAKFNRYKAKNTYLEKIDGFRGYYKYWLKTTSAEETPHPWEKFRKVHKHVSVDENEGVSKAAHRT</sequence>
<evidence type="ECO:0000256" key="10">
    <source>
        <dbReference type="PROSITE-ProRule" id="PRU00708"/>
    </source>
</evidence>
<dbReference type="GO" id="GO:0045259">
    <property type="term" value="C:proton-transporting ATP synthase complex"/>
    <property type="evidence" value="ECO:0007669"/>
    <property type="project" value="UniProtKB-KW"/>
</dbReference>
<dbReference type="Pfam" id="PF10206">
    <property type="entry name" value="WRW"/>
    <property type="match status" value="1"/>
</dbReference>
<keyword evidence="5" id="KW-0375">Hydrogen ion transport</keyword>
<evidence type="ECO:0000256" key="4">
    <source>
        <dbReference type="ARBA" id="ARBA00022547"/>
    </source>
</evidence>
<evidence type="ECO:0000256" key="6">
    <source>
        <dbReference type="ARBA" id="ARBA00023065"/>
    </source>
</evidence>
<name>A0A8X7WVP0_POLSE</name>
<dbReference type="GO" id="GO:0005759">
    <property type="term" value="C:mitochondrial matrix"/>
    <property type="evidence" value="ECO:0007669"/>
    <property type="project" value="TreeGrafter"/>
</dbReference>
<keyword evidence="9" id="KW-0066">ATP synthesis</keyword>
<evidence type="ECO:0000256" key="8">
    <source>
        <dbReference type="ARBA" id="ARBA00023136"/>
    </source>
</evidence>
<keyword evidence="3" id="KW-0813">Transport</keyword>
<dbReference type="Pfam" id="PF13041">
    <property type="entry name" value="PPR_2"/>
    <property type="match status" value="1"/>
</dbReference>
<evidence type="ECO:0000256" key="7">
    <source>
        <dbReference type="ARBA" id="ARBA00023128"/>
    </source>
</evidence>
<protein>
    <submittedName>
        <fullName evidence="11">PTCD1 protein</fullName>
    </submittedName>
</protein>
<organism evidence="11 12">
    <name type="scientific">Polypterus senegalus</name>
    <name type="common">Senegal bichir</name>
    <dbReference type="NCBI Taxonomy" id="55291"/>
    <lineage>
        <taxon>Eukaryota</taxon>
        <taxon>Metazoa</taxon>
        <taxon>Chordata</taxon>
        <taxon>Craniata</taxon>
        <taxon>Vertebrata</taxon>
        <taxon>Euteleostomi</taxon>
        <taxon>Actinopterygii</taxon>
        <taxon>Polypteriformes</taxon>
        <taxon>Polypteridae</taxon>
        <taxon>Polypterus</taxon>
    </lineage>
</organism>
<evidence type="ECO:0000256" key="5">
    <source>
        <dbReference type="ARBA" id="ARBA00022781"/>
    </source>
</evidence>
<dbReference type="GO" id="GO:0042780">
    <property type="term" value="P:tRNA 3'-end processing"/>
    <property type="evidence" value="ECO:0007669"/>
    <property type="project" value="TreeGrafter"/>
</dbReference>
<evidence type="ECO:0000256" key="2">
    <source>
        <dbReference type="ARBA" id="ARBA00005895"/>
    </source>
</evidence>
<evidence type="ECO:0000313" key="11">
    <source>
        <dbReference type="EMBL" id="KAG2455747.1"/>
    </source>
</evidence>
<dbReference type="EMBL" id="JAATIS010009265">
    <property type="protein sequence ID" value="KAG2455747.1"/>
    <property type="molecule type" value="Genomic_DNA"/>
</dbReference>
<evidence type="ECO:0000313" key="12">
    <source>
        <dbReference type="Proteomes" id="UP000886611"/>
    </source>
</evidence>
<accession>A0A8X7WVP0</accession>
<dbReference type="GO" id="GO:0000049">
    <property type="term" value="F:tRNA binding"/>
    <property type="evidence" value="ECO:0007669"/>
    <property type="project" value="TreeGrafter"/>
</dbReference>
<comment type="caution">
    <text evidence="11">The sequence shown here is derived from an EMBL/GenBank/DDBJ whole genome shotgun (WGS) entry which is preliminary data.</text>
</comment>
<dbReference type="InterPro" id="IPR011990">
    <property type="entry name" value="TPR-like_helical_dom_sf"/>
</dbReference>
<dbReference type="PROSITE" id="PS51375">
    <property type="entry name" value="PPR"/>
    <property type="match status" value="1"/>
</dbReference>
<dbReference type="InterPro" id="IPR002885">
    <property type="entry name" value="PPR_rpt"/>
</dbReference>
<proteinExistence type="inferred from homology"/>
<dbReference type="GO" id="GO:1902600">
    <property type="term" value="P:proton transmembrane transport"/>
    <property type="evidence" value="ECO:0007669"/>
    <property type="project" value="UniProtKB-KW"/>
</dbReference>
<comment type="subcellular location">
    <subcellularLocation>
        <location evidence="1">Mitochondrion membrane</location>
    </subcellularLocation>
</comment>
<dbReference type="InterPro" id="IPR019344">
    <property type="entry name" value="F1F0-ATPsyn_F_prd"/>
</dbReference>
<dbReference type="FunFam" id="1.25.40.10:FF:000638">
    <property type="entry name" value="Pentatricopeptide repeat domain 1"/>
    <property type="match status" value="1"/>
</dbReference>
<reference evidence="11 12" key="1">
    <citation type="journal article" date="2021" name="Cell">
        <title>Tracing the genetic footprints of vertebrate landing in non-teleost ray-finned fishes.</title>
        <authorList>
            <person name="Bi X."/>
            <person name="Wang K."/>
            <person name="Yang L."/>
            <person name="Pan H."/>
            <person name="Jiang H."/>
            <person name="Wei Q."/>
            <person name="Fang M."/>
            <person name="Yu H."/>
            <person name="Zhu C."/>
            <person name="Cai Y."/>
            <person name="He Y."/>
            <person name="Gan X."/>
            <person name="Zeng H."/>
            <person name="Yu D."/>
            <person name="Zhu Y."/>
            <person name="Jiang H."/>
            <person name="Qiu Q."/>
            <person name="Yang H."/>
            <person name="Zhang Y.E."/>
            <person name="Wang W."/>
            <person name="Zhu M."/>
            <person name="He S."/>
            <person name="Zhang G."/>
        </authorList>
    </citation>
    <scope>NUCLEOTIDE SEQUENCE [LARGE SCALE GENOMIC DNA]</scope>
    <source>
        <strain evidence="11">Bchr_013</strain>
    </source>
</reference>
<keyword evidence="7" id="KW-0496">Mitochondrion</keyword>
<evidence type="ECO:0000256" key="3">
    <source>
        <dbReference type="ARBA" id="ARBA00022448"/>
    </source>
</evidence>
<evidence type="ECO:0000256" key="9">
    <source>
        <dbReference type="ARBA" id="ARBA00023310"/>
    </source>
</evidence>
<dbReference type="Gene3D" id="1.25.40.10">
    <property type="entry name" value="Tetratricopeptide repeat domain"/>
    <property type="match status" value="2"/>
</dbReference>
<keyword evidence="4" id="KW-0138">CF(0)</keyword>
<dbReference type="PANTHER" id="PTHR24014">
    <property type="entry name" value="2-OXOGLUTARATE AND IRON-DEPENDENT OXYGENASE DOMAIN-CONTAINING PROTEIN 2"/>
    <property type="match status" value="1"/>
</dbReference>
<keyword evidence="6" id="KW-0406">Ion transport</keyword>
<dbReference type="NCBIfam" id="TIGR00756">
    <property type="entry name" value="PPR"/>
    <property type="match status" value="1"/>
</dbReference>
<dbReference type="AlphaFoldDB" id="A0A8X7WVP0"/>
<feature type="non-terminal residue" evidence="11">
    <location>
        <position position="1"/>
    </location>
</feature>
<keyword evidence="8" id="KW-0472">Membrane</keyword>
<dbReference type="Proteomes" id="UP000886611">
    <property type="component" value="Unassembled WGS sequence"/>
</dbReference>
<comment type="similarity">
    <text evidence="2">Belongs to the ATPase F chain family.</text>
</comment>
<dbReference type="Pfam" id="PF13812">
    <property type="entry name" value="PPR_3"/>
    <property type="match status" value="2"/>
</dbReference>
<dbReference type="GO" id="GO:0031966">
    <property type="term" value="C:mitochondrial membrane"/>
    <property type="evidence" value="ECO:0007669"/>
    <property type="project" value="UniProtKB-SubCell"/>
</dbReference>
<evidence type="ECO:0000256" key="1">
    <source>
        <dbReference type="ARBA" id="ARBA00004325"/>
    </source>
</evidence>
<keyword evidence="12" id="KW-1185">Reference proteome</keyword>
<feature type="non-terminal residue" evidence="11">
    <location>
        <position position="749"/>
    </location>
</feature>
<feature type="repeat" description="PPR" evidence="10">
    <location>
        <begin position="281"/>
        <end position="315"/>
    </location>
</feature>
<dbReference type="GO" id="GO:0006754">
    <property type="term" value="P:ATP biosynthetic process"/>
    <property type="evidence" value="ECO:0007669"/>
    <property type="project" value="UniProtKB-KW"/>
</dbReference>
<dbReference type="PANTHER" id="PTHR24014:SF6">
    <property type="entry name" value="PENTATRICOPEPTIDE REPEAT-CONTAINING PROTEIN 1, MITOCHONDRIAL"/>
    <property type="match status" value="1"/>
</dbReference>